<sequence length="67" mass="7308">MALLRQCLRELRVKRREWSSSEDFWGDAVQCRNEDGSPLPATASSRSLPAQVLATDSGASRSSSDAP</sequence>
<evidence type="ECO:0000256" key="1">
    <source>
        <dbReference type="SAM" id="MobiDB-lite"/>
    </source>
</evidence>
<feature type="compositionally biased region" description="Polar residues" evidence="1">
    <location>
        <begin position="57"/>
        <end position="67"/>
    </location>
</feature>
<comment type="caution">
    <text evidence="2">The sequence shown here is derived from an EMBL/GenBank/DDBJ whole genome shotgun (WGS) entry which is preliminary data.</text>
</comment>
<dbReference type="EMBL" id="JBBKZV010000034">
    <property type="protein sequence ID" value="MEJ8826456.1"/>
    <property type="molecule type" value="Genomic_DNA"/>
</dbReference>
<name>A0ABU8W8U1_9BURK</name>
<feature type="region of interest" description="Disordered" evidence="1">
    <location>
        <begin position="33"/>
        <end position="67"/>
    </location>
</feature>
<accession>A0ABU8W8U1</accession>
<dbReference type="RefSeq" id="WP_340367491.1">
    <property type="nucleotide sequence ID" value="NZ_JBBKZV010000034.1"/>
</dbReference>
<dbReference type="Proteomes" id="UP001363010">
    <property type="component" value="Unassembled WGS sequence"/>
</dbReference>
<gene>
    <name evidence="2" type="ORF">WKW80_31285</name>
</gene>
<keyword evidence="3" id="KW-1185">Reference proteome</keyword>
<evidence type="ECO:0000313" key="3">
    <source>
        <dbReference type="Proteomes" id="UP001363010"/>
    </source>
</evidence>
<proteinExistence type="predicted"/>
<organism evidence="2 3">
    <name type="scientific">Variovorax humicola</name>
    <dbReference type="NCBI Taxonomy" id="1769758"/>
    <lineage>
        <taxon>Bacteria</taxon>
        <taxon>Pseudomonadati</taxon>
        <taxon>Pseudomonadota</taxon>
        <taxon>Betaproteobacteria</taxon>
        <taxon>Burkholderiales</taxon>
        <taxon>Comamonadaceae</taxon>
        <taxon>Variovorax</taxon>
    </lineage>
</organism>
<reference evidence="2 3" key="1">
    <citation type="submission" date="2024-03" db="EMBL/GenBank/DDBJ databases">
        <title>Novel species of the genus Variovorax.</title>
        <authorList>
            <person name="Liu Q."/>
            <person name="Xin Y.-H."/>
        </authorList>
    </citation>
    <scope>NUCLEOTIDE SEQUENCE [LARGE SCALE GENOMIC DNA]</scope>
    <source>
        <strain evidence="2 3">KACC 18501</strain>
    </source>
</reference>
<evidence type="ECO:0000313" key="2">
    <source>
        <dbReference type="EMBL" id="MEJ8826456.1"/>
    </source>
</evidence>
<protein>
    <submittedName>
        <fullName evidence="2">Uncharacterized protein</fullName>
    </submittedName>
</protein>